<keyword evidence="3" id="KW-0479">Metal-binding</keyword>
<organism evidence="4 5">
    <name type="scientific">Mycolicibacterium chlorophenolicum</name>
    <dbReference type="NCBI Taxonomy" id="37916"/>
    <lineage>
        <taxon>Bacteria</taxon>
        <taxon>Bacillati</taxon>
        <taxon>Actinomycetota</taxon>
        <taxon>Actinomycetes</taxon>
        <taxon>Mycobacteriales</taxon>
        <taxon>Mycobacteriaceae</taxon>
        <taxon>Mycolicibacterium</taxon>
    </lineage>
</organism>
<dbReference type="GO" id="GO:0004089">
    <property type="term" value="F:carbonate dehydratase activity"/>
    <property type="evidence" value="ECO:0007669"/>
    <property type="project" value="UniProtKB-EC"/>
</dbReference>
<keyword evidence="4" id="KW-0456">Lyase</keyword>
<keyword evidence="5" id="KW-1185">Reference proteome</keyword>
<evidence type="ECO:0000256" key="1">
    <source>
        <dbReference type="ARBA" id="ARBA00006217"/>
    </source>
</evidence>
<dbReference type="SMR" id="A0A0J6WHQ9"/>
<dbReference type="GO" id="GO:0008270">
    <property type="term" value="F:zinc ion binding"/>
    <property type="evidence" value="ECO:0007669"/>
    <property type="project" value="InterPro"/>
</dbReference>
<gene>
    <name evidence="4" type="primary">cynT_2</name>
    <name evidence="4" type="ORF">MCHLDSM_01522</name>
</gene>
<accession>A0A0J6WHQ9</accession>
<dbReference type="Proteomes" id="UP000036513">
    <property type="component" value="Unassembled WGS sequence"/>
</dbReference>
<comment type="cofactor">
    <cofactor evidence="3">
        <name>Zn(2+)</name>
        <dbReference type="ChEBI" id="CHEBI:29105"/>
    </cofactor>
    <text evidence="3">Binds 1 zinc ion per subunit.</text>
</comment>
<dbReference type="RefSeq" id="WP_053082928.1">
    <property type="nucleotide sequence ID" value="NZ_JYNL01000011.1"/>
</dbReference>
<comment type="caution">
    <text evidence="4">The sequence shown here is derived from an EMBL/GenBank/DDBJ whole genome shotgun (WGS) entry which is preliminary data.</text>
</comment>
<dbReference type="PATRIC" id="fig|37916.4.peg.1417"/>
<dbReference type="AlphaFoldDB" id="A0A0J6WHQ9"/>
<feature type="binding site" evidence="3">
    <location>
        <position position="86"/>
    </location>
    <ligand>
        <name>Zn(2+)</name>
        <dbReference type="ChEBI" id="CHEBI:29105"/>
    </ligand>
</feature>
<evidence type="ECO:0000313" key="4">
    <source>
        <dbReference type="EMBL" id="KMO82114.1"/>
    </source>
</evidence>
<feature type="binding site" evidence="3">
    <location>
        <position position="89"/>
    </location>
    <ligand>
        <name>Zn(2+)</name>
        <dbReference type="ChEBI" id="CHEBI:29105"/>
    </ligand>
</feature>
<dbReference type="PANTHER" id="PTHR11002">
    <property type="entry name" value="CARBONIC ANHYDRASE"/>
    <property type="match status" value="1"/>
</dbReference>
<dbReference type="Pfam" id="PF00484">
    <property type="entry name" value="Pro_CA"/>
    <property type="match status" value="1"/>
</dbReference>
<dbReference type="EMBL" id="JYNL01000011">
    <property type="protein sequence ID" value="KMO82114.1"/>
    <property type="molecule type" value="Genomic_DNA"/>
</dbReference>
<comment type="similarity">
    <text evidence="1">Belongs to the beta-class carbonic anhydrase family.</text>
</comment>
<evidence type="ECO:0000256" key="2">
    <source>
        <dbReference type="ARBA" id="ARBA00024993"/>
    </source>
</evidence>
<name>A0A0J6WHQ9_9MYCO</name>
<dbReference type="PANTHER" id="PTHR11002:SF79">
    <property type="entry name" value="CARBONIC ANHYDRASE 2"/>
    <property type="match status" value="1"/>
</dbReference>
<dbReference type="SUPFAM" id="SSF53056">
    <property type="entry name" value="beta-carbonic anhydrase, cab"/>
    <property type="match status" value="1"/>
</dbReference>
<dbReference type="STRING" id="37916.MCHLDSM_01522"/>
<feature type="binding site" evidence="3">
    <location>
        <position position="35"/>
    </location>
    <ligand>
        <name>Zn(2+)</name>
        <dbReference type="ChEBI" id="CHEBI:29105"/>
    </ligand>
</feature>
<proteinExistence type="inferred from homology"/>
<dbReference type="InterPro" id="IPR001765">
    <property type="entry name" value="Carbonic_anhydrase"/>
</dbReference>
<dbReference type="EC" id="4.2.1.1" evidence="4"/>
<keyword evidence="3" id="KW-0862">Zinc</keyword>
<dbReference type="SMART" id="SM00947">
    <property type="entry name" value="Pro_CA"/>
    <property type="match status" value="1"/>
</dbReference>
<evidence type="ECO:0000256" key="3">
    <source>
        <dbReference type="PIRSR" id="PIRSR601765-1"/>
    </source>
</evidence>
<reference evidence="4 5" key="1">
    <citation type="journal article" date="2015" name="Genome Biol. Evol.">
        <title>Characterization of Three Mycobacterium spp. with Potential Use in Bioremediation by Genome Sequencing and Comparative Genomics.</title>
        <authorList>
            <person name="Das S."/>
            <person name="Pettersson B.M."/>
            <person name="Behra P.R."/>
            <person name="Ramesh M."/>
            <person name="Dasgupta S."/>
            <person name="Bhattacharya A."/>
            <person name="Kirsebom L.A."/>
        </authorList>
    </citation>
    <scope>NUCLEOTIDE SEQUENCE [LARGE SCALE GENOMIC DNA]</scope>
    <source>
        <strain evidence="4 5">DSM 43826</strain>
    </source>
</reference>
<sequence>MTTDMPDATTTWQRLRAGISHPTDKPVAAVFRCADAGISSETVFNQPAGALLDVSTWGHAVDTSVLASIEYAVETLEVPLVVVLGHDDCPAMRAALRAWEQAQLPDGAMRTAVEHALLSVVRRGAAGDSVESVTSAHIVETGLGLMQRSPALARKVDRRECGIVCATFSPGDQEISVHATLGAVGETNGVLVECV</sequence>
<evidence type="ECO:0000313" key="5">
    <source>
        <dbReference type="Proteomes" id="UP000036513"/>
    </source>
</evidence>
<protein>
    <submittedName>
        <fullName evidence="4">Carbonic anhydrase</fullName>
        <ecNumber evidence="4">4.2.1.1</ecNumber>
    </submittedName>
</protein>
<comment type="function">
    <text evidence="2">Catalyzes the reversible hydration of carbon dioxide to form bicarbonate.</text>
</comment>
<dbReference type="Gene3D" id="3.40.1050.10">
    <property type="entry name" value="Carbonic anhydrase"/>
    <property type="match status" value="1"/>
</dbReference>
<feature type="binding site" evidence="3">
    <location>
        <position position="33"/>
    </location>
    <ligand>
        <name>Zn(2+)</name>
        <dbReference type="ChEBI" id="CHEBI:29105"/>
    </ligand>
</feature>
<dbReference type="InterPro" id="IPR036874">
    <property type="entry name" value="Carbonic_anhydrase_sf"/>
</dbReference>